<proteinExistence type="predicted"/>
<protein>
    <recommendedName>
        <fullName evidence="3">Cystatin domain-containing protein</fullName>
    </recommendedName>
</protein>
<dbReference type="EMBL" id="HBEJ01005226">
    <property type="protein sequence ID" value="CAD8364652.1"/>
    <property type="molecule type" value="Transcribed_RNA"/>
</dbReference>
<dbReference type="InterPro" id="IPR000010">
    <property type="entry name" value="Cystatin_dom"/>
</dbReference>
<feature type="signal peptide" evidence="1">
    <location>
        <begin position="1"/>
        <end position="25"/>
    </location>
</feature>
<keyword evidence="1" id="KW-0732">Signal</keyword>
<dbReference type="AlphaFoldDB" id="A0A7S0AHZ9"/>
<name>A0A7S0AHZ9_9STRA</name>
<sequence>MIRQYFGLLSAVLALVLLQSPSTIAAHIDTQHLVTEPSHESKTTEVVPQHQRRNMVGGYADAAISEERVVDAAKFAVSALAQKQRLEEEEEGGGERTYTFNAAAAIRADEVNVVVLEAQKQVVAGMNYRLTIGLTDRTSGECLGGFKCIVYDRFGEMQVSLWGNQVECGEVGLIKAEAKRQDEEGDEEG</sequence>
<dbReference type="InterPro" id="IPR046350">
    <property type="entry name" value="Cystatin_sf"/>
</dbReference>
<evidence type="ECO:0000256" key="1">
    <source>
        <dbReference type="SAM" id="SignalP"/>
    </source>
</evidence>
<dbReference type="Gene3D" id="3.10.450.10">
    <property type="match status" value="1"/>
</dbReference>
<evidence type="ECO:0000313" key="2">
    <source>
        <dbReference type="EMBL" id="CAD8364652.1"/>
    </source>
</evidence>
<feature type="chain" id="PRO_5031359500" description="Cystatin domain-containing protein" evidence="1">
    <location>
        <begin position="26"/>
        <end position="189"/>
    </location>
</feature>
<gene>
    <name evidence="2" type="ORF">MPOL1434_LOCUS3051</name>
</gene>
<organism evidence="2">
    <name type="scientific">Minutocellus polymorphus</name>
    <dbReference type="NCBI Taxonomy" id="265543"/>
    <lineage>
        <taxon>Eukaryota</taxon>
        <taxon>Sar</taxon>
        <taxon>Stramenopiles</taxon>
        <taxon>Ochrophyta</taxon>
        <taxon>Bacillariophyta</taxon>
        <taxon>Mediophyceae</taxon>
        <taxon>Cymatosirophycidae</taxon>
        <taxon>Cymatosirales</taxon>
        <taxon>Cymatosiraceae</taxon>
        <taxon>Minutocellus</taxon>
    </lineage>
</organism>
<dbReference type="GO" id="GO:0004869">
    <property type="term" value="F:cysteine-type endopeptidase inhibitor activity"/>
    <property type="evidence" value="ECO:0007669"/>
    <property type="project" value="InterPro"/>
</dbReference>
<evidence type="ECO:0008006" key="3">
    <source>
        <dbReference type="Google" id="ProtNLM"/>
    </source>
</evidence>
<reference evidence="2" key="1">
    <citation type="submission" date="2021-01" db="EMBL/GenBank/DDBJ databases">
        <authorList>
            <person name="Corre E."/>
            <person name="Pelletier E."/>
            <person name="Niang G."/>
            <person name="Scheremetjew M."/>
            <person name="Finn R."/>
            <person name="Kale V."/>
            <person name="Holt S."/>
            <person name="Cochrane G."/>
            <person name="Meng A."/>
            <person name="Brown T."/>
            <person name="Cohen L."/>
        </authorList>
    </citation>
    <scope>NUCLEOTIDE SEQUENCE</scope>
    <source>
        <strain evidence="2">CCMP3303</strain>
    </source>
</reference>
<dbReference type="SUPFAM" id="SSF54403">
    <property type="entry name" value="Cystatin/monellin"/>
    <property type="match status" value="1"/>
</dbReference>
<accession>A0A7S0AHZ9</accession>
<dbReference type="CDD" id="cd00042">
    <property type="entry name" value="CY"/>
    <property type="match status" value="1"/>
</dbReference>